<evidence type="ECO:0000313" key="1">
    <source>
        <dbReference type="EMBL" id="JAH48911.1"/>
    </source>
</evidence>
<accession>A0A0E9T5I6</accession>
<dbReference type="EMBL" id="GBXM01059666">
    <property type="protein sequence ID" value="JAH48911.1"/>
    <property type="molecule type" value="Transcribed_RNA"/>
</dbReference>
<name>A0A0E9T5I6_ANGAN</name>
<dbReference type="AlphaFoldDB" id="A0A0E9T5I6"/>
<reference evidence="1" key="2">
    <citation type="journal article" date="2015" name="Fish Shellfish Immunol.">
        <title>Early steps in the European eel (Anguilla anguilla)-Vibrio vulnificus interaction in the gills: Role of the RtxA13 toxin.</title>
        <authorList>
            <person name="Callol A."/>
            <person name="Pajuelo D."/>
            <person name="Ebbesson L."/>
            <person name="Teles M."/>
            <person name="MacKenzie S."/>
            <person name="Amaro C."/>
        </authorList>
    </citation>
    <scope>NUCLEOTIDE SEQUENCE</scope>
</reference>
<reference evidence="1" key="1">
    <citation type="submission" date="2014-11" db="EMBL/GenBank/DDBJ databases">
        <authorList>
            <person name="Amaro Gonzalez C."/>
        </authorList>
    </citation>
    <scope>NUCLEOTIDE SEQUENCE</scope>
</reference>
<protein>
    <submittedName>
        <fullName evidence="1">Uncharacterized protein</fullName>
    </submittedName>
</protein>
<proteinExistence type="predicted"/>
<sequence length="19" mass="2105">MAARGARYLSRDVILRSAV</sequence>
<organism evidence="1">
    <name type="scientific">Anguilla anguilla</name>
    <name type="common">European freshwater eel</name>
    <name type="synonym">Muraena anguilla</name>
    <dbReference type="NCBI Taxonomy" id="7936"/>
    <lineage>
        <taxon>Eukaryota</taxon>
        <taxon>Metazoa</taxon>
        <taxon>Chordata</taxon>
        <taxon>Craniata</taxon>
        <taxon>Vertebrata</taxon>
        <taxon>Euteleostomi</taxon>
        <taxon>Actinopterygii</taxon>
        <taxon>Neopterygii</taxon>
        <taxon>Teleostei</taxon>
        <taxon>Anguilliformes</taxon>
        <taxon>Anguillidae</taxon>
        <taxon>Anguilla</taxon>
    </lineage>
</organism>